<accession>A0ABY8JP28</accession>
<dbReference type="Proteomes" id="UP001221546">
    <property type="component" value="Chromosome"/>
</dbReference>
<evidence type="ECO:0000256" key="1">
    <source>
        <dbReference type="SAM" id="MobiDB-lite"/>
    </source>
</evidence>
<feature type="region of interest" description="Disordered" evidence="1">
    <location>
        <begin position="72"/>
        <end position="94"/>
    </location>
</feature>
<feature type="compositionally biased region" description="Basic and acidic residues" evidence="1">
    <location>
        <begin position="72"/>
        <end position="82"/>
    </location>
</feature>
<protein>
    <submittedName>
        <fullName evidence="2">Uncharacterized protein</fullName>
    </submittedName>
</protein>
<sequence>MISLGVVEQQGRMPTQVERISKKIFPAAGLRPELTFTSVGRHGGTTEASTSGPTRTRLMKNGQWSSTKAMAHDLHHDDEAKHAQIKRRKQAARK</sequence>
<organism evidence="2 3">
    <name type="scientific">Bradyrhizobium brasilense</name>
    <dbReference type="NCBI Taxonomy" id="1419277"/>
    <lineage>
        <taxon>Bacteria</taxon>
        <taxon>Pseudomonadati</taxon>
        <taxon>Pseudomonadota</taxon>
        <taxon>Alphaproteobacteria</taxon>
        <taxon>Hyphomicrobiales</taxon>
        <taxon>Nitrobacteraceae</taxon>
        <taxon>Bradyrhizobium</taxon>
    </lineage>
</organism>
<name>A0ABY8JP28_9BRAD</name>
<keyword evidence="3" id="KW-1185">Reference proteome</keyword>
<proteinExistence type="predicted"/>
<dbReference type="RefSeq" id="WP_244558921.1">
    <property type="nucleotide sequence ID" value="NZ_CP121646.1"/>
</dbReference>
<reference evidence="2 3" key="1">
    <citation type="submission" date="2023-04" db="EMBL/GenBank/DDBJ databases">
        <title>Australian commercial rhizobial inoculants.</title>
        <authorList>
            <person name="Kohlmeier M.G."/>
            <person name="O'Hara G.W."/>
            <person name="Colombi E."/>
            <person name="Ramsay J.P."/>
            <person name="Terpolilli J."/>
        </authorList>
    </citation>
    <scope>NUCLEOTIDE SEQUENCE [LARGE SCALE GENOMIC DNA]</scope>
    <source>
        <strain evidence="2 3">CB627</strain>
    </source>
</reference>
<evidence type="ECO:0000313" key="2">
    <source>
        <dbReference type="EMBL" id="WFU67430.1"/>
    </source>
</evidence>
<gene>
    <name evidence="2" type="ORF">QA636_18860</name>
</gene>
<feature type="compositionally biased region" description="Basic residues" evidence="1">
    <location>
        <begin position="83"/>
        <end position="94"/>
    </location>
</feature>
<feature type="region of interest" description="Disordered" evidence="1">
    <location>
        <begin position="36"/>
        <end position="58"/>
    </location>
</feature>
<dbReference type="EMBL" id="CP121646">
    <property type="protein sequence ID" value="WFU67430.1"/>
    <property type="molecule type" value="Genomic_DNA"/>
</dbReference>
<evidence type="ECO:0000313" key="3">
    <source>
        <dbReference type="Proteomes" id="UP001221546"/>
    </source>
</evidence>